<evidence type="ECO:0008006" key="4">
    <source>
        <dbReference type="Google" id="ProtNLM"/>
    </source>
</evidence>
<reference evidence="2" key="1">
    <citation type="submission" date="2021-06" db="EMBL/GenBank/DDBJ databases">
        <title>Comparative genomics, transcriptomics and evolutionary studies reveal genomic signatures of adaptation to plant cell wall in hemibiotrophic fungi.</title>
        <authorList>
            <consortium name="DOE Joint Genome Institute"/>
            <person name="Baroncelli R."/>
            <person name="Diaz J.F."/>
            <person name="Benocci T."/>
            <person name="Peng M."/>
            <person name="Battaglia E."/>
            <person name="Haridas S."/>
            <person name="Andreopoulos W."/>
            <person name="Labutti K."/>
            <person name="Pangilinan J."/>
            <person name="Floch G.L."/>
            <person name="Makela M.R."/>
            <person name="Henrissat B."/>
            <person name="Grigoriev I.V."/>
            <person name="Crouch J.A."/>
            <person name="De Vries R.P."/>
            <person name="Sukno S.A."/>
            <person name="Thon M.R."/>
        </authorList>
    </citation>
    <scope>NUCLEOTIDE SEQUENCE</scope>
    <source>
        <strain evidence="2">CBS 193.32</strain>
    </source>
</reference>
<name>A0AAJ0F2N2_9PEZI</name>
<organism evidence="2 3">
    <name type="scientific">Colletotrichum godetiae</name>
    <dbReference type="NCBI Taxonomy" id="1209918"/>
    <lineage>
        <taxon>Eukaryota</taxon>
        <taxon>Fungi</taxon>
        <taxon>Dikarya</taxon>
        <taxon>Ascomycota</taxon>
        <taxon>Pezizomycotina</taxon>
        <taxon>Sordariomycetes</taxon>
        <taxon>Hypocreomycetidae</taxon>
        <taxon>Glomerellales</taxon>
        <taxon>Glomerellaceae</taxon>
        <taxon>Colletotrichum</taxon>
        <taxon>Colletotrichum acutatum species complex</taxon>
    </lineage>
</organism>
<proteinExistence type="predicted"/>
<evidence type="ECO:0000313" key="2">
    <source>
        <dbReference type="EMBL" id="KAK1690673.1"/>
    </source>
</evidence>
<dbReference type="RefSeq" id="XP_060434368.1">
    <property type="nucleotide sequence ID" value="XM_060566640.1"/>
</dbReference>
<sequence>MHTCFIALASASVLHLPFCLFFRTDTWSPSELPALVFPSPSPSGTLAGSLYVKSDVRSTSESTLYTSCARTTDTDTCHCFPFSPALSGSLFLFPPALCRVVLFAVVDTRKEKKKEASSEPTASLRFFPDQSYITSTITYYLPLSAYYCQSTKTVPYLPTP</sequence>
<accession>A0AAJ0F2N2</accession>
<dbReference type="AlphaFoldDB" id="A0AAJ0F2N2"/>
<evidence type="ECO:0000313" key="3">
    <source>
        <dbReference type="Proteomes" id="UP001224890"/>
    </source>
</evidence>
<dbReference type="Proteomes" id="UP001224890">
    <property type="component" value="Unassembled WGS sequence"/>
</dbReference>
<feature type="chain" id="PRO_5042553934" description="Secreted protein" evidence="1">
    <location>
        <begin position="22"/>
        <end position="160"/>
    </location>
</feature>
<dbReference type="EMBL" id="JAHMHR010000005">
    <property type="protein sequence ID" value="KAK1690673.1"/>
    <property type="molecule type" value="Genomic_DNA"/>
</dbReference>
<evidence type="ECO:0000256" key="1">
    <source>
        <dbReference type="SAM" id="SignalP"/>
    </source>
</evidence>
<protein>
    <recommendedName>
        <fullName evidence="4">Secreted protein</fullName>
    </recommendedName>
</protein>
<gene>
    <name evidence="2" type="ORF">BDP55DRAFT_302934</name>
</gene>
<dbReference type="GeneID" id="85451166"/>
<comment type="caution">
    <text evidence="2">The sequence shown here is derived from an EMBL/GenBank/DDBJ whole genome shotgun (WGS) entry which is preliminary data.</text>
</comment>
<keyword evidence="1" id="KW-0732">Signal</keyword>
<feature type="signal peptide" evidence="1">
    <location>
        <begin position="1"/>
        <end position="21"/>
    </location>
</feature>
<keyword evidence="3" id="KW-1185">Reference proteome</keyword>